<proteinExistence type="predicted"/>
<evidence type="ECO:0000313" key="2">
    <source>
        <dbReference type="Proteomes" id="UP000271162"/>
    </source>
</evidence>
<dbReference type="OMA" id="PEARHTT"/>
<keyword evidence="2" id="KW-1185">Reference proteome</keyword>
<protein>
    <submittedName>
        <fullName evidence="3">Cyclin-D-binding Myb-like transcription factor 1</fullName>
    </submittedName>
</protein>
<sequence length="363" mass="40588">MLLCCFSSVHWRGLDSQSDRPTWTVTRRERTELSPLRSTSPFQSRTVTTTERVQILQMPINLTEEQIAPARLLALSPHGNPSQSVSSIVTTIPAEGLPLISGLTAAGVPLFQGILFCPEARHTTTIITTTTTTYRMVEVSDSDSMSDDFELVDDSALTVDVPLVTSRTPSPQYMIVGKAESDAPLSPVMKTRMNIDLEFLQSRTEPEPELDERPIMELVSVYHSGISEDADSTQSTAELLKLESPELYTNDEMASTSEQDYGINVRSNSDMKTIGTSSEDEDMVLVESELVQMTTSGSSINDEKTETTKIDSRVGEIRDYDKDAWKSQKDEQYWSLKETQLDYRIVSSHEEPPDTTFRTDDIY</sequence>
<dbReference type="EMBL" id="UYSL01020404">
    <property type="protein sequence ID" value="VDL74455.1"/>
    <property type="molecule type" value="Genomic_DNA"/>
</dbReference>
<dbReference type="STRING" id="27835.A0A0N4Y4M9"/>
<gene>
    <name evidence="1" type="ORF">NBR_LOCUS10866</name>
</gene>
<evidence type="ECO:0000313" key="1">
    <source>
        <dbReference type="EMBL" id="VDL74455.1"/>
    </source>
</evidence>
<dbReference type="AlphaFoldDB" id="A0A0N4Y4M9"/>
<name>A0A0N4Y4M9_NIPBR</name>
<reference evidence="1 2" key="2">
    <citation type="submission" date="2018-11" db="EMBL/GenBank/DDBJ databases">
        <authorList>
            <consortium name="Pathogen Informatics"/>
        </authorList>
    </citation>
    <scope>NUCLEOTIDE SEQUENCE [LARGE SCALE GENOMIC DNA]</scope>
</reference>
<reference evidence="3" key="1">
    <citation type="submission" date="2017-02" db="UniProtKB">
        <authorList>
            <consortium name="WormBaseParasite"/>
        </authorList>
    </citation>
    <scope>IDENTIFICATION</scope>
</reference>
<evidence type="ECO:0000313" key="3">
    <source>
        <dbReference type="WBParaSite" id="NBR_0001086501-mRNA-1"/>
    </source>
</evidence>
<organism evidence="3">
    <name type="scientific">Nippostrongylus brasiliensis</name>
    <name type="common">Rat hookworm</name>
    <dbReference type="NCBI Taxonomy" id="27835"/>
    <lineage>
        <taxon>Eukaryota</taxon>
        <taxon>Metazoa</taxon>
        <taxon>Ecdysozoa</taxon>
        <taxon>Nematoda</taxon>
        <taxon>Chromadorea</taxon>
        <taxon>Rhabditida</taxon>
        <taxon>Rhabditina</taxon>
        <taxon>Rhabditomorpha</taxon>
        <taxon>Strongyloidea</taxon>
        <taxon>Heligmosomidae</taxon>
        <taxon>Nippostrongylus</taxon>
    </lineage>
</organism>
<dbReference type="Proteomes" id="UP000271162">
    <property type="component" value="Unassembled WGS sequence"/>
</dbReference>
<accession>A0A0N4Y4M9</accession>
<dbReference type="WBParaSite" id="NBR_0001086501-mRNA-1">
    <property type="protein sequence ID" value="NBR_0001086501-mRNA-1"/>
    <property type="gene ID" value="NBR_0001086501"/>
</dbReference>